<dbReference type="AlphaFoldDB" id="A0A0D9Y7I1"/>
<evidence type="ECO:0000313" key="1">
    <source>
        <dbReference type="EnsemblPlants" id="OGLUM01G14810.1"/>
    </source>
</evidence>
<accession>A0A0D9Y7I1</accession>
<organism evidence="1">
    <name type="scientific">Oryza glumipatula</name>
    <dbReference type="NCBI Taxonomy" id="40148"/>
    <lineage>
        <taxon>Eukaryota</taxon>
        <taxon>Viridiplantae</taxon>
        <taxon>Streptophyta</taxon>
        <taxon>Embryophyta</taxon>
        <taxon>Tracheophyta</taxon>
        <taxon>Spermatophyta</taxon>
        <taxon>Magnoliopsida</taxon>
        <taxon>Liliopsida</taxon>
        <taxon>Poales</taxon>
        <taxon>Poaceae</taxon>
        <taxon>BOP clade</taxon>
        <taxon>Oryzoideae</taxon>
        <taxon>Oryzeae</taxon>
        <taxon>Oryzinae</taxon>
        <taxon>Oryza</taxon>
    </lineage>
</organism>
<dbReference type="Proteomes" id="UP000026961">
    <property type="component" value="Chromosome 1"/>
</dbReference>
<evidence type="ECO:0000313" key="2">
    <source>
        <dbReference type="Proteomes" id="UP000026961"/>
    </source>
</evidence>
<protein>
    <submittedName>
        <fullName evidence="1">Uncharacterized protein</fullName>
    </submittedName>
</protein>
<reference evidence="1" key="3">
    <citation type="submission" date="2018-05" db="EMBL/GenBank/DDBJ databases">
        <title>OgluRS3 (Oryza glumaepatula Reference Sequence Version 3).</title>
        <authorList>
            <person name="Zhang J."/>
            <person name="Kudrna D."/>
            <person name="Lee S."/>
            <person name="Talag J."/>
            <person name="Welchert J."/>
            <person name="Wing R.A."/>
        </authorList>
    </citation>
    <scope>NUCLEOTIDE SEQUENCE [LARGE SCALE GENOMIC DNA]</scope>
</reference>
<sequence>MQPGDRGASCPGHCKRDRPAREAMGCRREHASWDAMRWGSKEWMRDLEILDGAILRFLTVWAAGEGERMRCGRGCDAVQMVDRSIEIQRP</sequence>
<reference evidence="1" key="2">
    <citation type="submission" date="2015-04" db="UniProtKB">
        <authorList>
            <consortium name="EnsemblPlants"/>
        </authorList>
    </citation>
    <scope>IDENTIFICATION</scope>
</reference>
<name>A0A0D9Y7I1_9ORYZ</name>
<dbReference type="HOGENOM" id="CLU_2709152_0_0_1"/>
<dbReference type="EnsemblPlants" id="OGLUM01G14810.1">
    <property type="protein sequence ID" value="OGLUM01G14810.1"/>
    <property type="gene ID" value="OGLUM01G14810"/>
</dbReference>
<proteinExistence type="predicted"/>
<reference evidence="1" key="1">
    <citation type="submission" date="2013-08" db="EMBL/GenBank/DDBJ databases">
        <title>Oryza genome evolution.</title>
        <authorList>
            <person name="Wing R.A."/>
            <person name="Panaud O."/>
            <person name="Oliveira A.C."/>
        </authorList>
    </citation>
    <scope>NUCLEOTIDE SEQUENCE</scope>
</reference>
<dbReference type="Gramene" id="OGLUM01G14810.1">
    <property type="protein sequence ID" value="OGLUM01G14810.1"/>
    <property type="gene ID" value="OGLUM01G14810"/>
</dbReference>
<keyword evidence="2" id="KW-1185">Reference proteome</keyword>